<dbReference type="Proteomes" id="UP000824044">
    <property type="component" value="Unassembled WGS sequence"/>
</dbReference>
<keyword evidence="1" id="KW-0472">Membrane</keyword>
<sequence>MNRTRQIREHKPYARGDLIVYVLIVALIVALFCIYLGRQAQEADGITVEVHGEVVYRYEFGSGGTISAGWEDRVSEERGDVLQVRIETASGHNVIAIDEAARTVRIQDADCSRQKDCTHMQAIGEGGDVIVCIPHGLTVTSLQGEDLSRPEIG</sequence>
<keyword evidence="1" id="KW-0812">Transmembrane</keyword>
<dbReference type="EMBL" id="DXBS01000132">
    <property type="protein sequence ID" value="HIZ25224.1"/>
    <property type="molecule type" value="Genomic_DNA"/>
</dbReference>
<name>A0A9D2DY84_9FIRM</name>
<reference evidence="2" key="1">
    <citation type="journal article" date="2021" name="PeerJ">
        <title>Extensive microbial diversity within the chicken gut microbiome revealed by metagenomics and culture.</title>
        <authorList>
            <person name="Gilroy R."/>
            <person name="Ravi A."/>
            <person name="Getino M."/>
            <person name="Pursley I."/>
            <person name="Horton D.L."/>
            <person name="Alikhan N.F."/>
            <person name="Baker D."/>
            <person name="Gharbi K."/>
            <person name="Hall N."/>
            <person name="Watson M."/>
            <person name="Adriaenssens E.M."/>
            <person name="Foster-Nyarko E."/>
            <person name="Jarju S."/>
            <person name="Secka A."/>
            <person name="Antonio M."/>
            <person name="Oren A."/>
            <person name="Chaudhuri R.R."/>
            <person name="La Ragione R."/>
            <person name="Hildebrand F."/>
            <person name="Pallen M.J."/>
        </authorList>
    </citation>
    <scope>NUCLEOTIDE SEQUENCE</scope>
    <source>
        <strain evidence="2">CHK33-5263</strain>
    </source>
</reference>
<proteinExistence type="predicted"/>
<dbReference type="AlphaFoldDB" id="A0A9D2DY84"/>
<evidence type="ECO:0000313" key="2">
    <source>
        <dbReference type="EMBL" id="HIZ25224.1"/>
    </source>
</evidence>
<evidence type="ECO:0000256" key="1">
    <source>
        <dbReference type="SAM" id="Phobius"/>
    </source>
</evidence>
<gene>
    <name evidence="2" type="ORF">H9812_07160</name>
</gene>
<reference evidence="2" key="2">
    <citation type="submission" date="2021-04" db="EMBL/GenBank/DDBJ databases">
        <authorList>
            <person name="Gilroy R."/>
        </authorList>
    </citation>
    <scope>NUCLEOTIDE SEQUENCE</scope>
    <source>
        <strain evidence="2">CHK33-5263</strain>
    </source>
</reference>
<dbReference type="Gene3D" id="2.60.320.10">
    <property type="entry name" value="N-utilization substance G protein NusG, insert domain"/>
    <property type="match status" value="1"/>
</dbReference>
<accession>A0A9D2DY84</accession>
<dbReference type="Pfam" id="PF07009">
    <property type="entry name" value="NusG_II"/>
    <property type="match status" value="1"/>
</dbReference>
<evidence type="ECO:0000313" key="3">
    <source>
        <dbReference type="Proteomes" id="UP000824044"/>
    </source>
</evidence>
<protein>
    <submittedName>
        <fullName evidence="2">NusG domain II-containing protein</fullName>
    </submittedName>
</protein>
<keyword evidence="1" id="KW-1133">Transmembrane helix</keyword>
<dbReference type="InterPro" id="IPR038690">
    <property type="entry name" value="NusG_2_sf"/>
</dbReference>
<comment type="caution">
    <text evidence="2">The sequence shown here is derived from an EMBL/GenBank/DDBJ whole genome shotgun (WGS) entry which is preliminary data.</text>
</comment>
<organism evidence="2 3">
    <name type="scientific">Candidatus Gallimonas intestinigallinarum</name>
    <dbReference type="NCBI Taxonomy" id="2838604"/>
    <lineage>
        <taxon>Bacteria</taxon>
        <taxon>Bacillati</taxon>
        <taxon>Bacillota</taxon>
        <taxon>Clostridia</taxon>
        <taxon>Candidatus Gallimonas</taxon>
    </lineage>
</organism>
<feature type="transmembrane region" description="Helical" evidence="1">
    <location>
        <begin position="18"/>
        <end position="37"/>
    </location>
</feature>